<evidence type="ECO:0000259" key="2">
    <source>
        <dbReference type="PROSITE" id="PS50191"/>
    </source>
</evidence>
<accession>A0ABD3MGB8</accession>
<comment type="caution">
    <text evidence="3">The sequence shown here is derived from an EMBL/GenBank/DDBJ whole genome shotgun (WGS) entry which is preliminary data.</text>
</comment>
<protein>
    <recommendedName>
        <fullName evidence="2">CRAL-TRIO domain-containing protein</fullName>
    </recommendedName>
</protein>
<reference evidence="3 4" key="1">
    <citation type="submission" date="2024-10" db="EMBL/GenBank/DDBJ databases">
        <title>Updated reference genomes for cyclostephanoid diatoms.</title>
        <authorList>
            <person name="Roberts W.R."/>
            <person name="Alverson A.J."/>
        </authorList>
    </citation>
    <scope>NUCLEOTIDE SEQUENCE [LARGE SCALE GENOMIC DNA]</scope>
    <source>
        <strain evidence="3 4">AJA232-27</strain>
    </source>
</reference>
<organism evidence="3 4">
    <name type="scientific">Discostella pseudostelligera</name>
    <dbReference type="NCBI Taxonomy" id="259834"/>
    <lineage>
        <taxon>Eukaryota</taxon>
        <taxon>Sar</taxon>
        <taxon>Stramenopiles</taxon>
        <taxon>Ochrophyta</taxon>
        <taxon>Bacillariophyta</taxon>
        <taxon>Coscinodiscophyceae</taxon>
        <taxon>Thalassiosirophycidae</taxon>
        <taxon>Stephanodiscales</taxon>
        <taxon>Stephanodiscaceae</taxon>
        <taxon>Discostella</taxon>
    </lineage>
</organism>
<evidence type="ECO:0000313" key="4">
    <source>
        <dbReference type="Proteomes" id="UP001530293"/>
    </source>
</evidence>
<dbReference type="InterPro" id="IPR001251">
    <property type="entry name" value="CRAL-TRIO_dom"/>
</dbReference>
<sequence>MSTITNGSNNGTTLSPPAKWTAEELMHGKEGVVDDLAASAAASLTVSSTTSPSKKAPKFSMRKLGAGKKPPADPMDWGMPGHLTEEEVAIFMRFRDEVEKRGGEFRNTVYSFGDIEGEAFCLTRWLRARKFKYDDVIAMIEEATAVRADARKHDFYPDPVQALGCEPSVFMAQYPQLYHGHAKNGCPVFISKPGVLNTDGMECITTLDGILKFHWHVMMHDYKKRLLKHKEAHPDFNNFQCVCVIDLEHLSTSQLSQRALNIVKTQTAIDSICFPETMNRTLVINAPVFFSMTWKIIKGWIDPRTAGKIELISSRKSWEARMRELVDEDQLPSDYGGKGMATTETLAREAPPGVIKQYHELVHLRSSGHVTVDVPADGELEVQVYTRSVTEVVLSIVDENNKASVYVPEVPFMHTGGPGENDKPTSVLLTKERIKGPVKARIKIDSKVSRFTSAGCYMVACNVHSRGV</sequence>
<dbReference type="EMBL" id="JALLBG020000126">
    <property type="protein sequence ID" value="KAL3763165.1"/>
    <property type="molecule type" value="Genomic_DNA"/>
</dbReference>
<name>A0ABD3MGB8_9STRA</name>
<dbReference type="PROSITE" id="PS50191">
    <property type="entry name" value="CRAL_TRIO"/>
    <property type="match status" value="1"/>
</dbReference>
<evidence type="ECO:0000313" key="3">
    <source>
        <dbReference type="EMBL" id="KAL3763165.1"/>
    </source>
</evidence>
<keyword evidence="4" id="KW-1185">Reference proteome</keyword>
<dbReference type="InterPro" id="IPR036273">
    <property type="entry name" value="CRAL/TRIO_N_dom_sf"/>
</dbReference>
<dbReference type="CDD" id="cd00170">
    <property type="entry name" value="SEC14"/>
    <property type="match status" value="1"/>
</dbReference>
<dbReference type="SUPFAM" id="SSF46938">
    <property type="entry name" value="CRAL/TRIO N-terminal domain"/>
    <property type="match status" value="1"/>
</dbReference>
<dbReference type="Pfam" id="PF00650">
    <property type="entry name" value="CRAL_TRIO"/>
    <property type="match status" value="1"/>
</dbReference>
<dbReference type="InterPro" id="IPR051026">
    <property type="entry name" value="PI/PC_transfer"/>
</dbReference>
<dbReference type="InterPro" id="IPR036865">
    <property type="entry name" value="CRAL-TRIO_dom_sf"/>
</dbReference>
<dbReference type="Gene3D" id="3.40.525.10">
    <property type="entry name" value="CRAL-TRIO lipid binding domain"/>
    <property type="match status" value="1"/>
</dbReference>
<dbReference type="Proteomes" id="UP001530293">
    <property type="component" value="Unassembled WGS sequence"/>
</dbReference>
<evidence type="ECO:0000256" key="1">
    <source>
        <dbReference type="SAM" id="MobiDB-lite"/>
    </source>
</evidence>
<dbReference type="SUPFAM" id="SSF52087">
    <property type="entry name" value="CRAL/TRIO domain"/>
    <property type="match status" value="1"/>
</dbReference>
<feature type="domain" description="CRAL-TRIO" evidence="2">
    <location>
        <begin position="166"/>
        <end position="343"/>
    </location>
</feature>
<dbReference type="AlphaFoldDB" id="A0ABD3MGB8"/>
<dbReference type="SMART" id="SM00516">
    <property type="entry name" value="SEC14"/>
    <property type="match status" value="1"/>
</dbReference>
<dbReference type="PANTHER" id="PTHR45657:SF1">
    <property type="entry name" value="CRAL-TRIO DOMAIN-CONTAINING PROTEIN YKL091C-RELATED"/>
    <property type="match status" value="1"/>
</dbReference>
<feature type="compositionally biased region" description="Low complexity" evidence="1">
    <location>
        <begin position="44"/>
        <end position="54"/>
    </location>
</feature>
<gene>
    <name evidence="3" type="ORF">ACHAWU_006190</name>
</gene>
<dbReference type="PANTHER" id="PTHR45657">
    <property type="entry name" value="CRAL-TRIO DOMAIN-CONTAINING PROTEIN YKL091C-RELATED"/>
    <property type="match status" value="1"/>
</dbReference>
<proteinExistence type="predicted"/>
<feature type="region of interest" description="Disordered" evidence="1">
    <location>
        <begin position="44"/>
        <end position="78"/>
    </location>
</feature>